<comment type="caution">
    <text evidence="2">The sequence shown here is derived from an EMBL/GenBank/DDBJ whole genome shotgun (WGS) entry which is preliminary data.</text>
</comment>
<name>A0ABT4KUT7_9SPHI</name>
<dbReference type="Pfam" id="PF13470">
    <property type="entry name" value="PIN_3"/>
    <property type="match status" value="1"/>
</dbReference>
<proteinExistence type="predicted"/>
<dbReference type="InterPro" id="IPR029060">
    <property type="entry name" value="PIN-like_dom_sf"/>
</dbReference>
<dbReference type="InterPro" id="IPR002716">
    <property type="entry name" value="PIN_dom"/>
</dbReference>
<dbReference type="Proteomes" id="UP001144341">
    <property type="component" value="Unassembled WGS sequence"/>
</dbReference>
<dbReference type="EMBL" id="JAPWGL010000001">
    <property type="protein sequence ID" value="MCZ4222687.1"/>
    <property type="molecule type" value="Genomic_DNA"/>
</dbReference>
<evidence type="ECO:0000313" key="2">
    <source>
        <dbReference type="EMBL" id="MCZ4222687.1"/>
    </source>
</evidence>
<keyword evidence="3" id="KW-1185">Reference proteome</keyword>
<organism evidence="2 3">
    <name type="scientific">Pedobacter rhodius</name>
    <dbReference type="NCBI Taxonomy" id="3004098"/>
    <lineage>
        <taxon>Bacteria</taxon>
        <taxon>Pseudomonadati</taxon>
        <taxon>Bacteroidota</taxon>
        <taxon>Sphingobacteriia</taxon>
        <taxon>Sphingobacteriales</taxon>
        <taxon>Sphingobacteriaceae</taxon>
        <taxon>Pedobacter</taxon>
    </lineage>
</organism>
<sequence length="142" mass="16308">MKIFLDANVLVSVLNKEYPLFPYSSRILSLASHPKFEIYTSPLCLAIAFYFAEKKHKAQLAKQKIDLLCQHIKIAGNSPKNVFDTLSNKSIHDFEDGLEYYAAETVDCKCIITEDVEDFYFADMEVLNCQAFFKKHLIKEKG</sequence>
<evidence type="ECO:0000313" key="3">
    <source>
        <dbReference type="Proteomes" id="UP001144341"/>
    </source>
</evidence>
<reference evidence="2" key="1">
    <citation type="submission" date="2022-12" db="EMBL/GenBank/DDBJ databases">
        <title>Genome sequence of SJ11.</title>
        <authorList>
            <person name="Woo H."/>
        </authorList>
    </citation>
    <scope>NUCLEOTIDE SEQUENCE</scope>
    <source>
        <strain evidence="2">SJ11</strain>
    </source>
</reference>
<gene>
    <name evidence="2" type="ORF">O0931_05195</name>
</gene>
<dbReference type="RefSeq" id="WP_269414485.1">
    <property type="nucleotide sequence ID" value="NZ_JAPWGL010000001.1"/>
</dbReference>
<evidence type="ECO:0000259" key="1">
    <source>
        <dbReference type="Pfam" id="PF13470"/>
    </source>
</evidence>
<dbReference type="SUPFAM" id="SSF88723">
    <property type="entry name" value="PIN domain-like"/>
    <property type="match status" value="1"/>
</dbReference>
<dbReference type="Gene3D" id="3.40.50.1010">
    <property type="entry name" value="5'-nuclease"/>
    <property type="match status" value="1"/>
</dbReference>
<feature type="domain" description="PIN" evidence="1">
    <location>
        <begin position="2"/>
        <end position="116"/>
    </location>
</feature>
<protein>
    <submittedName>
        <fullName evidence="2">PIN domain-containing protein</fullName>
    </submittedName>
</protein>
<accession>A0ABT4KUT7</accession>